<dbReference type="RefSeq" id="WP_185178638.1">
    <property type="nucleotide sequence ID" value="NZ_CBCSEP010000039.1"/>
</dbReference>
<dbReference type="InterPro" id="IPR011010">
    <property type="entry name" value="DNA_brk_join_enz"/>
</dbReference>
<feature type="domain" description="Core-binding (CB)" evidence="3">
    <location>
        <begin position="86"/>
        <end position="164"/>
    </location>
</feature>
<accession>A0A841T743</accession>
<dbReference type="PROSITE" id="PS51900">
    <property type="entry name" value="CB"/>
    <property type="match status" value="1"/>
</dbReference>
<dbReference type="GO" id="GO:0006310">
    <property type="term" value="P:DNA recombination"/>
    <property type="evidence" value="ECO:0007669"/>
    <property type="project" value="UniProtKB-KW"/>
</dbReference>
<sequence length="624" mass="72963">MNVTVKELQNIQWLFNDEYDDSVLQGINSNKIFERLKKVDKLPIVSGDIYFSSDIWDFSTVVHKTVPRRKSTFTFKDVNEEFKEAVKFFTLVQIWQDRNKIQSIYSLVYQVRHFLSYLVSNDIYSLEYVSLQTVKRYIDNLENFTASTIQKHKYAISDFFQFYTNNIKKIDWFDIHKYLHSYDSKAILAQRKANKWDTIPEDYFNRLITCLNRIMNDETEAIDDRGISAMIILLSQTGLRNGEICDCKIDCIGSLKILDGTKTAYYLRYTTKKNTKGNGSEREVYTVMTDLARQAYTILTKIYEKRRVSIGSNLLFVPLKARTLPVTENTLDRMLTAILLKHGKEIGCINVTDKYPTLKTQNVGILTDRHVLSVDYLNQYERSDVISIPRPHQFRVHLCNQLFQQGVSLLFIKKHMGHLEREMTVSYFRQKEDLDKEKEYAESVMRLIVTGESQVIGEAKDTLMKIIDEFIQNSKLNVATNLDEIIKGLTKKIPIRAKNGGICIKSGPIRDCSKSDPTDDLFCAYGMCINFFHTFYMIDINYNKYTTLLKTIKYNEEKGFRKAAEKETSKLKWIIENFLIPELDDLRKEMMTKGEVSIKQKYPQITFFVDNFDSIYEEISSWIK</sequence>
<evidence type="ECO:0000256" key="2">
    <source>
        <dbReference type="PROSITE-ProRule" id="PRU01248"/>
    </source>
</evidence>
<dbReference type="AlphaFoldDB" id="A0A841T743"/>
<name>A0A841T743_9BACL</name>
<protein>
    <submittedName>
        <fullName evidence="4">Site-specific integrase</fullName>
    </submittedName>
</protein>
<dbReference type="GO" id="GO:0003677">
    <property type="term" value="F:DNA binding"/>
    <property type="evidence" value="ECO:0007669"/>
    <property type="project" value="UniProtKB-UniRule"/>
</dbReference>
<dbReference type="InterPro" id="IPR013762">
    <property type="entry name" value="Integrase-like_cat_sf"/>
</dbReference>
<evidence type="ECO:0000259" key="3">
    <source>
        <dbReference type="PROSITE" id="PS51900"/>
    </source>
</evidence>
<dbReference type="GO" id="GO:0015074">
    <property type="term" value="P:DNA integration"/>
    <property type="evidence" value="ECO:0007669"/>
    <property type="project" value="InterPro"/>
</dbReference>
<comment type="caution">
    <text evidence="4">The sequence shown here is derived from an EMBL/GenBank/DDBJ whole genome shotgun (WGS) entry which is preliminary data.</text>
</comment>
<dbReference type="EMBL" id="JACJVN010000030">
    <property type="protein sequence ID" value="MBB6677353.1"/>
    <property type="molecule type" value="Genomic_DNA"/>
</dbReference>
<keyword evidence="5" id="KW-1185">Reference proteome</keyword>
<dbReference type="Proteomes" id="UP000574133">
    <property type="component" value="Unassembled WGS sequence"/>
</dbReference>
<proteinExistence type="predicted"/>
<dbReference type="Gene3D" id="1.10.443.10">
    <property type="entry name" value="Intergrase catalytic core"/>
    <property type="match status" value="1"/>
</dbReference>
<evidence type="ECO:0000313" key="4">
    <source>
        <dbReference type="EMBL" id="MBB6677353.1"/>
    </source>
</evidence>
<organism evidence="4 5">
    <name type="scientific">Cohnella lubricantis</name>
    <dbReference type="NCBI Taxonomy" id="2163172"/>
    <lineage>
        <taxon>Bacteria</taxon>
        <taxon>Bacillati</taxon>
        <taxon>Bacillota</taxon>
        <taxon>Bacilli</taxon>
        <taxon>Bacillales</taxon>
        <taxon>Paenibacillaceae</taxon>
        <taxon>Cohnella</taxon>
    </lineage>
</organism>
<dbReference type="InterPro" id="IPR044068">
    <property type="entry name" value="CB"/>
</dbReference>
<keyword evidence="1" id="KW-0233">DNA recombination</keyword>
<dbReference type="SUPFAM" id="SSF56349">
    <property type="entry name" value="DNA breaking-rejoining enzymes"/>
    <property type="match status" value="1"/>
</dbReference>
<evidence type="ECO:0000313" key="5">
    <source>
        <dbReference type="Proteomes" id="UP000574133"/>
    </source>
</evidence>
<evidence type="ECO:0000256" key="1">
    <source>
        <dbReference type="ARBA" id="ARBA00023172"/>
    </source>
</evidence>
<keyword evidence="2" id="KW-0238">DNA-binding</keyword>
<reference evidence="4 5" key="1">
    <citation type="submission" date="2020-08" db="EMBL/GenBank/DDBJ databases">
        <title>Cohnella phylogeny.</title>
        <authorList>
            <person name="Dunlap C."/>
        </authorList>
    </citation>
    <scope>NUCLEOTIDE SEQUENCE [LARGE SCALE GENOMIC DNA]</scope>
    <source>
        <strain evidence="4 5">DSM 103658</strain>
    </source>
</reference>
<gene>
    <name evidence="4" type="ORF">H4Q31_08460</name>
</gene>